<dbReference type="SUPFAM" id="SSF46785">
    <property type="entry name" value="Winged helix' DNA-binding domain"/>
    <property type="match status" value="1"/>
</dbReference>
<evidence type="ECO:0000256" key="3">
    <source>
        <dbReference type="ARBA" id="ARBA00023125"/>
    </source>
</evidence>
<dbReference type="Gene3D" id="3.40.190.290">
    <property type="match status" value="1"/>
</dbReference>
<evidence type="ECO:0000256" key="2">
    <source>
        <dbReference type="ARBA" id="ARBA00023015"/>
    </source>
</evidence>
<dbReference type="Gene3D" id="1.10.10.10">
    <property type="entry name" value="Winged helix-like DNA-binding domain superfamily/Winged helix DNA-binding domain"/>
    <property type="match status" value="1"/>
</dbReference>
<organism evidence="6 7">
    <name type="scientific">Paenibacillus whitsoniae</name>
    <dbReference type="NCBI Taxonomy" id="2496558"/>
    <lineage>
        <taxon>Bacteria</taxon>
        <taxon>Bacillati</taxon>
        <taxon>Bacillota</taxon>
        <taxon>Bacilli</taxon>
        <taxon>Bacillales</taxon>
        <taxon>Paenibacillaceae</taxon>
        <taxon>Paenibacillus</taxon>
    </lineage>
</organism>
<comment type="caution">
    <text evidence="6">The sequence shown here is derived from an EMBL/GenBank/DDBJ whole genome shotgun (WGS) entry which is preliminary data.</text>
</comment>
<feature type="domain" description="HTH lysR-type" evidence="5">
    <location>
        <begin position="1"/>
        <end position="58"/>
    </location>
</feature>
<sequence>MDIRHLQYIQEIVRLNSFTKAAETLHITQPSISKAVKQLEQELGTDLFIREGKHFRLTDAGSAILKYAGPILQLFESLQSELNDLNYLNQGSIRIGLPPMAGASFFPTVIKRFQDRYRGIAITMIEEGAVKIEEGLIDGTLDVGVVISPIKADIFDSFALIQDRLSLVVSPSHRLAGRDEVKLAELAEERFILFNRNFALHDQIIGRCRSVGFEPQIVHESSQWDFIAAMVGAELGIAMLPQTICQTLPAERIVVVPLVQPVIPWELVLVWKRDGYLSLATRAWISFTQEVFGGKPGE</sequence>
<keyword evidence="2" id="KW-0805">Transcription regulation</keyword>
<evidence type="ECO:0000313" key="7">
    <source>
        <dbReference type="Proteomes" id="UP000276128"/>
    </source>
</evidence>
<proteinExistence type="inferred from homology"/>
<dbReference type="FunFam" id="1.10.10.10:FF:000001">
    <property type="entry name" value="LysR family transcriptional regulator"/>
    <property type="match status" value="1"/>
</dbReference>
<dbReference type="PANTHER" id="PTHR30419:SF8">
    <property type="entry name" value="NITROGEN ASSIMILATION TRANSCRIPTIONAL ACTIVATOR-RELATED"/>
    <property type="match status" value="1"/>
</dbReference>
<dbReference type="GO" id="GO:0003677">
    <property type="term" value="F:DNA binding"/>
    <property type="evidence" value="ECO:0007669"/>
    <property type="project" value="UniProtKB-KW"/>
</dbReference>
<dbReference type="Pfam" id="PF03466">
    <property type="entry name" value="LysR_substrate"/>
    <property type="match status" value="1"/>
</dbReference>
<evidence type="ECO:0000313" key="6">
    <source>
        <dbReference type="EMBL" id="RTE10700.1"/>
    </source>
</evidence>
<dbReference type="InterPro" id="IPR050950">
    <property type="entry name" value="HTH-type_LysR_regulators"/>
</dbReference>
<comment type="similarity">
    <text evidence="1">Belongs to the LysR transcriptional regulatory family.</text>
</comment>
<dbReference type="Proteomes" id="UP000276128">
    <property type="component" value="Unassembled WGS sequence"/>
</dbReference>
<gene>
    <name evidence="6" type="ORF">EJQ19_05355</name>
</gene>
<dbReference type="OrthoDB" id="9803735at2"/>
<reference evidence="6 7" key="1">
    <citation type="submission" date="2018-12" db="EMBL/GenBank/DDBJ databases">
        <title>Bacillus ochoae sp. nov., Paenibacillus whitsoniae sp. nov., Paenibacillus spiritus sp. nov. Isolated from the Mars Exploration Rover during spacecraft assembly.</title>
        <authorList>
            <person name="Seuylemezian A."/>
            <person name="Vaishampayan P."/>
        </authorList>
    </citation>
    <scope>NUCLEOTIDE SEQUENCE [LARGE SCALE GENOMIC DNA]</scope>
    <source>
        <strain evidence="6 7">MER 54</strain>
    </source>
</reference>
<dbReference type="PROSITE" id="PS50931">
    <property type="entry name" value="HTH_LYSR"/>
    <property type="match status" value="1"/>
</dbReference>
<evidence type="ECO:0000256" key="1">
    <source>
        <dbReference type="ARBA" id="ARBA00009437"/>
    </source>
</evidence>
<dbReference type="Pfam" id="PF00126">
    <property type="entry name" value="HTH_1"/>
    <property type="match status" value="1"/>
</dbReference>
<keyword evidence="7" id="KW-1185">Reference proteome</keyword>
<evidence type="ECO:0000259" key="5">
    <source>
        <dbReference type="PROSITE" id="PS50931"/>
    </source>
</evidence>
<dbReference type="InterPro" id="IPR036390">
    <property type="entry name" value="WH_DNA-bd_sf"/>
</dbReference>
<dbReference type="AlphaFoldDB" id="A0A3S0CCF8"/>
<name>A0A3S0CCF8_9BACL</name>
<dbReference type="CDD" id="cd08438">
    <property type="entry name" value="PBP2_CidR"/>
    <property type="match status" value="1"/>
</dbReference>
<dbReference type="SUPFAM" id="SSF53850">
    <property type="entry name" value="Periplasmic binding protein-like II"/>
    <property type="match status" value="1"/>
</dbReference>
<dbReference type="RefSeq" id="WP_126140163.1">
    <property type="nucleotide sequence ID" value="NZ_RXHU01000015.1"/>
</dbReference>
<keyword evidence="4" id="KW-0804">Transcription</keyword>
<evidence type="ECO:0000256" key="4">
    <source>
        <dbReference type="ARBA" id="ARBA00023163"/>
    </source>
</evidence>
<dbReference type="InterPro" id="IPR005119">
    <property type="entry name" value="LysR_subst-bd"/>
</dbReference>
<dbReference type="PANTHER" id="PTHR30419">
    <property type="entry name" value="HTH-TYPE TRANSCRIPTIONAL REGULATOR YBHD"/>
    <property type="match status" value="1"/>
</dbReference>
<dbReference type="InterPro" id="IPR036388">
    <property type="entry name" value="WH-like_DNA-bd_sf"/>
</dbReference>
<accession>A0A3S0CCF8</accession>
<dbReference type="GO" id="GO:0003700">
    <property type="term" value="F:DNA-binding transcription factor activity"/>
    <property type="evidence" value="ECO:0007669"/>
    <property type="project" value="InterPro"/>
</dbReference>
<protein>
    <submittedName>
        <fullName evidence="6">LysR family transcriptional regulator</fullName>
    </submittedName>
</protein>
<dbReference type="EMBL" id="RXHU01000015">
    <property type="protein sequence ID" value="RTE10700.1"/>
    <property type="molecule type" value="Genomic_DNA"/>
</dbReference>
<keyword evidence="3" id="KW-0238">DNA-binding</keyword>
<dbReference type="PRINTS" id="PR00039">
    <property type="entry name" value="HTHLYSR"/>
</dbReference>
<dbReference type="GO" id="GO:0005829">
    <property type="term" value="C:cytosol"/>
    <property type="evidence" value="ECO:0007669"/>
    <property type="project" value="TreeGrafter"/>
</dbReference>
<dbReference type="InterPro" id="IPR000847">
    <property type="entry name" value="LysR_HTH_N"/>
</dbReference>